<dbReference type="Gene3D" id="3.30.450.40">
    <property type="match status" value="1"/>
</dbReference>
<dbReference type="CDD" id="cd01949">
    <property type="entry name" value="GGDEF"/>
    <property type="match status" value="1"/>
</dbReference>
<dbReference type="PROSITE" id="PS50887">
    <property type="entry name" value="GGDEF"/>
    <property type="match status" value="1"/>
</dbReference>
<feature type="domain" description="PAC" evidence="2">
    <location>
        <begin position="397"/>
        <end position="449"/>
    </location>
</feature>
<dbReference type="Pfam" id="PF01590">
    <property type="entry name" value="GAF"/>
    <property type="match status" value="1"/>
</dbReference>
<dbReference type="Gene3D" id="3.30.70.270">
    <property type="match status" value="1"/>
</dbReference>
<dbReference type="PROSITE" id="PS50112">
    <property type="entry name" value="PAS"/>
    <property type="match status" value="1"/>
</dbReference>
<dbReference type="PANTHER" id="PTHR44757:SF2">
    <property type="entry name" value="BIOFILM ARCHITECTURE MAINTENANCE PROTEIN MBAA"/>
    <property type="match status" value="1"/>
</dbReference>
<dbReference type="InterPro" id="IPR052155">
    <property type="entry name" value="Biofilm_reg_signaling"/>
</dbReference>
<dbReference type="InterPro" id="IPR003018">
    <property type="entry name" value="GAF"/>
</dbReference>
<dbReference type="InterPro" id="IPR029787">
    <property type="entry name" value="Nucleotide_cyclase"/>
</dbReference>
<dbReference type="InterPro" id="IPR000700">
    <property type="entry name" value="PAS-assoc_C"/>
</dbReference>
<dbReference type="EMBL" id="VUNJ01000008">
    <property type="protein sequence ID" value="MST92058.1"/>
    <property type="molecule type" value="Genomic_DNA"/>
</dbReference>
<dbReference type="SMART" id="SM00267">
    <property type="entry name" value="GGDEF"/>
    <property type="match status" value="1"/>
</dbReference>
<evidence type="ECO:0000259" key="3">
    <source>
        <dbReference type="PROSITE" id="PS50887"/>
    </source>
</evidence>
<dbReference type="SUPFAM" id="SSF55781">
    <property type="entry name" value="GAF domain-like"/>
    <property type="match status" value="1"/>
</dbReference>
<dbReference type="PANTHER" id="PTHR44757">
    <property type="entry name" value="DIGUANYLATE CYCLASE DGCP"/>
    <property type="match status" value="1"/>
</dbReference>
<dbReference type="InterPro" id="IPR000160">
    <property type="entry name" value="GGDEF_dom"/>
</dbReference>
<dbReference type="InterPro" id="IPR013655">
    <property type="entry name" value="PAS_fold_3"/>
</dbReference>
<dbReference type="SMART" id="SM00065">
    <property type="entry name" value="GAF"/>
    <property type="match status" value="1"/>
</dbReference>
<dbReference type="CDD" id="cd00130">
    <property type="entry name" value="PAS"/>
    <property type="match status" value="2"/>
</dbReference>
<proteinExistence type="predicted"/>
<dbReference type="Gene3D" id="3.30.450.20">
    <property type="entry name" value="PAS domain"/>
    <property type="match status" value="2"/>
</dbReference>
<dbReference type="Pfam" id="PF08447">
    <property type="entry name" value="PAS_3"/>
    <property type="match status" value="2"/>
</dbReference>
<name>A0A6I2U7K7_9FIRM</name>
<organism evidence="4 5">
    <name type="scientific">Ruthenibacterium lactatiformans</name>
    <dbReference type="NCBI Taxonomy" id="1550024"/>
    <lineage>
        <taxon>Bacteria</taxon>
        <taxon>Bacillati</taxon>
        <taxon>Bacillota</taxon>
        <taxon>Clostridia</taxon>
        <taxon>Eubacteriales</taxon>
        <taxon>Oscillospiraceae</taxon>
        <taxon>Ruthenibacterium</taxon>
    </lineage>
</organism>
<reference evidence="4 5" key="1">
    <citation type="submission" date="2019-08" db="EMBL/GenBank/DDBJ databases">
        <title>In-depth cultivation of the pig gut microbiome towards novel bacterial diversity and tailored functional studies.</title>
        <authorList>
            <person name="Wylensek D."/>
            <person name="Hitch T.C.A."/>
            <person name="Clavel T."/>
        </authorList>
    </citation>
    <scope>NUCLEOTIDE SEQUENCE [LARGE SCALE GENOMIC DNA]</scope>
    <source>
        <strain evidence="4 5">WCA3-601-WT-6J</strain>
    </source>
</reference>
<dbReference type="NCBIfam" id="TIGR00254">
    <property type="entry name" value="GGDEF"/>
    <property type="match status" value="1"/>
</dbReference>
<evidence type="ECO:0000259" key="1">
    <source>
        <dbReference type="PROSITE" id="PS50112"/>
    </source>
</evidence>
<dbReference type="NCBIfam" id="TIGR00229">
    <property type="entry name" value="sensory_box"/>
    <property type="match status" value="2"/>
</dbReference>
<dbReference type="InterPro" id="IPR043128">
    <property type="entry name" value="Rev_trsase/Diguanyl_cyclase"/>
</dbReference>
<dbReference type="InterPro" id="IPR029016">
    <property type="entry name" value="GAF-like_dom_sf"/>
</dbReference>
<sequence>MLGYTTMDKKDGPFFTNRPRQGGMYMPFSEENVLDFVKWLEKSYFVERALGRIEKLLAPEFMMVGTGRREVCYDMPQMRFLLQQEQSGFHDTFLVLSAHYSVRTLTPEVFSVCGELVVRENNESCEMLDLPVRVTIILRAEQRCLLLSQLHLSLPSPDQDDAEFFPRLLVGENISTLRRLADERSAELRERNRDLDALMNNIPGGVMCCDATDELNLLQFSDGLLSMLGYTREELRTVFHNRFSEMIYEPDIAPTWEAVHAQLEKGNTKLIEYRMARKDGGLIWVQDRGQLMRREDGREVFYCILLDITETKKAQEDLRLSLERHQIIMDQTNDIIFEWQVKQDTLTFSPNWEKKFGYEPVRENVHARLLDNPHLHPDDAPLLRRKLSDILEREPYQEAELRIQKRDGGYLWCRVRATLQKDRAGEPAKAVGVILDIDAEKREAQRMRERAERDTLTGLYNKGTMEAKADHALGALMPGENAVLLMIDIDNFKQVNDFYGHLSGDVMLTEAARMLQDMFRASDILGRIGGDEFTVLLRGSGAQAIAGRKAQEVLDAFARLLPAQGGGPVFSCSVGIAQAPQDGTDYLTLYKKADAALYRAKMQGKNTYAFYTQLPLEGLGAPTQSTVGQTIDSELGTGVMRSSLAEYVFHILYQSDDVEKAIPSVLEIVGRHVGVSRVYIFEDSEDGTYCDNTFEWCNDGIVPQIDQLQHMLEGELADYYKNFNEDGIFYCRDIHALPPNQVQVLEAQGIKSMLQCVIRDDGKPRGYIGFDECRESRFWTQEQTDLLCIVAEIVSVYLLKARARTRLTHALQGAQAILDSQDAWLYVIRKGTYELLYANKKTMQDVPGAMPGEPCYRVFYRADKPCVHCPLVKLAPEGPDRVTARLYSEVLDMEVTAVGMEIPWAGGEDAYLMACEKVKTQKKK</sequence>
<dbReference type="SMART" id="SM00086">
    <property type="entry name" value="PAC"/>
    <property type="match status" value="2"/>
</dbReference>
<dbReference type="Pfam" id="PF00990">
    <property type="entry name" value="GGDEF"/>
    <property type="match status" value="1"/>
</dbReference>
<dbReference type="SUPFAM" id="SSF55073">
    <property type="entry name" value="Nucleotide cyclase"/>
    <property type="match status" value="1"/>
</dbReference>
<dbReference type="InterPro" id="IPR000014">
    <property type="entry name" value="PAS"/>
</dbReference>
<protein>
    <submittedName>
        <fullName evidence="4">Diguanylate cyclase</fullName>
    </submittedName>
</protein>
<evidence type="ECO:0000313" key="5">
    <source>
        <dbReference type="Proteomes" id="UP000431913"/>
    </source>
</evidence>
<gene>
    <name evidence="4" type="ORF">FYJ76_08935</name>
</gene>
<dbReference type="PROSITE" id="PS50113">
    <property type="entry name" value="PAC"/>
    <property type="match status" value="2"/>
</dbReference>
<evidence type="ECO:0000313" key="4">
    <source>
        <dbReference type="EMBL" id="MST92058.1"/>
    </source>
</evidence>
<dbReference type="InterPro" id="IPR001610">
    <property type="entry name" value="PAC"/>
</dbReference>
<accession>A0A6I2U7K7</accession>
<feature type="domain" description="PAC" evidence="2">
    <location>
        <begin position="269"/>
        <end position="320"/>
    </location>
</feature>
<dbReference type="SUPFAM" id="SSF55785">
    <property type="entry name" value="PYP-like sensor domain (PAS domain)"/>
    <property type="match status" value="2"/>
</dbReference>
<dbReference type="AlphaFoldDB" id="A0A6I2U7K7"/>
<comment type="caution">
    <text evidence="4">The sequence shown here is derived from an EMBL/GenBank/DDBJ whole genome shotgun (WGS) entry which is preliminary data.</text>
</comment>
<feature type="domain" description="PAS" evidence="1">
    <location>
        <begin position="191"/>
        <end position="266"/>
    </location>
</feature>
<evidence type="ECO:0000259" key="2">
    <source>
        <dbReference type="PROSITE" id="PS50113"/>
    </source>
</evidence>
<dbReference type="SMART" id="SM00091">
    <property type="entry name" value="PAS"/>
    <property type="match status" value="2"/>
</dbReference>
<dbReference type="Proteomes" id="UP000431913">
    <property type="component" value="Unassembled WGS sequence"/>
</dbReference>
<feature type="domain" description="GGDEF" evidence="3">
    <location>
        <begin position="480"/>
        <end position="613"/>
    </location>
</feature>
<dbReference type="InterPro" id="IPR035965">
    <property type="entry name" value="PAS-like_dom_sf"/>
</dbReference>